<reference evidence="1 2" key="1">
    <citation type="submission" date="2019-03" db="EMBL/GenBank/DDBJ databases">
        <title>Genomic Encyclopedia of Type Strains, Phase IV (KMG-IV): sequencing the most valuable type-strain genomes for metagenomic binning, comparative biology and taxonomic classification.</title>
        <authorList>
            <person name="Goeker M."/>
        </authorList>
    </citation>
    <scope>NUCLEOTIDE SEQUENCE [LARGE SCALE GENOMIC DNA]</scope>
    <source>
        <strain evidence="1 2">DSM 44496</strain>
    </source>
</reference>
<name>A0A4R6PT88_NOCIG</name>
<evidence type="ECO:0000313" key="2">
    <source>
        <dbReference type="Proteomes" id="UP000295087"/>
    </source>
</evidence>
<keyword evidence="2" id="KW-1185">Reference proteome</keyword>
<dbReference type="Proteomes" id="UP000295087">
    <property type="component" value="Unassembled WGS sequence"/>
</dbReference>
<organism evidence="1 2">
    <name type="scientific">Nocardia ignorata</name>
    <dbReference type="NCBI Taxonomy" id="145285"/>
    <lineage>
        <taxon>Bacteria</taxon>
        <taxon>Bacillati</taxon>
        <taxon>Actinomycetota</taxon>
        <taxon>Actinomycetes</taxon>
        <taxon>Mycobacteriales</taxon>
        <taxon>Nocardiaceae</taxon>
        <taxon>Nocardia</taxon>
    </lineage>
</organism>
<protein>
    <submittedName>
        <fullName evidence="1">Uncharacterized protein</fullName>
    </submittedName>
</protein>
<dbReference type="AlphaFoldDB" id="A0A4R6PT88"/>
<evidence type="ECO:0000313" key="1">
    <source>
        <dbReference type="EMBL" id="TDP42075.1"/>
    </source>
</evidence>
<comment type="caution">
    <text evidence="1">The sequence shown here is derived from an EMBL/GenBank/DDBJ whole genome shotgun (WGS) entry which is preliminary data.</text>
</comment>
<sequence length="67" mass="7747">MRFGGLVPDYTDLVFAEHAGESHGSSCLPARMSWLILCDCRCLLRRKLVRWLLLAMVSTGFHYFRNE</sequence>
<proteinExistence type="predicted"/>
<dbReference type="EMBL" id="SNXK01000001">
    <property type="protein sequence ID" value="TDP42075.1"/>
    <property type="molecule type" value="Genomic_DNA"/>
</dbReference>
<gene>
    <name evidence="1" type="ORF">DFR75_1011184</name>
</gene>
<accession>A0A4R6PT88</accession>